<comment type="similarity">
    <text evidence="1">Belongs to the class IV-like SAM-binding methyltransferase superfamily. RNA methyltransferase TrmH family.</text>
</comment>
<dbReference type="InterPro" id="IPR053888">
    <property type="entry name" value="MRM3-like_sub_bind"/>
</dbReference>
<keyword evidence="2 6" id="KW-0489">Methyltransferase</keyword>
<dbReference type="Gene3D" id="3.40.1280.10">
    <property type="match status" value="1"/>
</dbReference>
<dbReference type="RefSeq" id="WP_051567600.1">
    <property type="nucleotide sequence ID" value="NZ_FOHT01000017.1"/>
</dbReference>
<keyword evidence="3 6" id="KW-0808">Transferase</keyword>
<dbReference type="Pfam" id="PF00588">
    <property type="entry name" value="SpoU_methylase"/>
    <property type="match status" value="1"/>
</dbReference>
<dbReference type="GO" id="GO:0003723">
    <property type="term" value="F:RNA binding"/>
    <property type="evidence" value="ECO:0007669"/>
    <property type="project" value="InterPro"/>
</dbReference>
<name>A0A1I0FPV8_9BACT</name>
<evidence type="ECO:0000256" key="2">
    <source>
        <dbReference type="ARBA" id="ARBA00022603"/>
    </source>
</evidence>
<evidence type="ECO:0000259" key="5">
    <source>
        <dbReference type="Pfam" id="PF22435"/>
    </source>
</evidence>
<dbReference type="Pfam" id="PF22435">
    <property type="entry name" value="MRM3-like_sub_bind"/>
    <property type="match status" value="1"/>
</dbReference>
<evidence type="ECO:0000313" key="6">
    <source>
        <dbReference type="EMBL" id="SET59616.1"/>
    </source>
</evidence>
<organism evidence="6 7">
    <name type="scientific">Draconibacterium orientale</name>
    <dbReference type="NCBI Taxonomy" id="1168034"/>
    <lineage>
        <taxon>Bacteria</taxon>
        <taxon>Pseudomonadati</taxon>
        <taxon>Bacteroidota</taxon>
        <taxon>Bacteroidia</taxon>
        <taxon>Marinilabiliales</taxon>
        <taxon>Prolixibacteraceae</taxon>
        <taxon>Draconibacterium</taxon>
    </lineage>
</organism>
<dbReference type="InterPro" id="IPR029064">
    <property type="entry name" value="Ribosomal_eL30-like_sf"/>
</dbReference>
<dbReference type="InterPro" id="IPR051259">
    <property type="entry name" value="rRNA_Methyltransferase"/>
</dbReference>
<dbReference type="InterPro" id="IPR029026">
    <property type="entry name" value="tRNA_m1G_MTases_N"/>
</dbReference>
<reference evidence="6 7" key="1">
    <citation type="submission" date="2016-10" db="EMBL/GenBank/DDBJ databases">
        <authorList>
            <person name="de Groot N.N."/>
        </authorList>
    </citation>
    <scope>NUCLEOTIDE SEQUENCE [LARGE SCALE GENOMIC DNA]</scope>
    <source>
        <strain evidence="6 7">DSM 25947</strain>
    </source>
</reference>
<dbReference type="Proteomes" id="UP000181981">
    <property type="component" value="Unassembled WGS sequence"/>
</dbReference>
<gene>
    <name evidence="6" type="ORF">SAMN05444285_11746</name>
</gene>
<dbReference type="AlphaFoldDB" id="A0A1I0FPV8"/>
<accession>A0A1I0FPV8</accession>
<dbReference type="InterPro" id="IPR029028">
    <property type="entry name" value="Alpha/beta_knot_MTases"/>
</dbReference>
<feature type="domain" description="MRM3-like substrate binding" evidence="5">
    <location>
        <begin position="14"/>
        <end position="95"/>
    </location>
</feature>
<evidence type="ECO:0000313" key="7">
    <source>
        <dbReference type="Proteomes" id="UP000181981"/>
    </source>
</evidence>
<dbReference type="GO" id="GO:0006396">
    <property type="term" value="P:RNA processing"/>
    <property type="evidence" value="ECO:0007669"/>
    <property type="project" value="InterPro"/>
</dbReference>
<dbReference type="Gene3D" id="3.30.1330.30">
    <property type="match status" value="1"/>
</dbReference>
<dbReference type="EMBL" id="FOHT01000017">
    <property type="protein sequence ID" value="SET59616.1"/>
    <property type="molecule type" value="Genomic_DNA"/>
</dbReference>
<evidence type="ECO:0000256" key="1">
    <source>
        <dbReference type="ARBA" id="ARBA00007228"/>
    </source>
</evidence>
<sequence length="263" mass="29286">MNLVQKYMIGKSTTKLVNSLALKKYRTKENCFLIEGDKMVKEALDSDLKIKLLIVTDQFLNRFPIAQTDAERIIETDAKELKKASLLQHPQNGLAVCEIPEKSKFPDSLPEGLSIFLDGIQDPGNMGTIVRICDWYGIQHVFCSPDSVDLYNPKVIQASMGSFHRIQLHECDFEALAGLAEKAEAPVFGAFMNGDNIYQTQLPQQAILVMGNEGKGIRPAVEKQITNKLSIPNFSENEIKAESLNVSVATAILCSEFKRAYSK</sequence>
<dbReference type="GO" id="GO:0008173">
    <property type="term" value="F:RNA methyltransferase activity"/>
    <property type="evidence" value="ECO:0007669"/>
    <property type="project" value="InterPro"/>
</dbReference>
<dbReference type="PANTHER" id="PTHR43191">
    <property type="entry name" value="RRNA METHYLTRANSFERASE 3"/>
    <property type="match status" value="1"/>
</dbReference>
<protein>
    <submittedName>
        <fullName evidence="6">RNA methyltransferase, TrmH family</fullName>
    </submittedName>
</protein>
<dbReference type="PANTHER" id="PTHR43191:SF2">
    <property type="entry name" value="RRNA METHYLTRANSFERASE 3, MITOCHONDRIAL"/>
    <property type="match status" value="1"/>
</dbReference>
<dbReference type="GO" id="GO:0032259">
    <property type="term" value="P:methylation"/>
    <property type="evidence" value="ECO:0007669"/>
    <property type="project" value="UniProtKB-KW"/>
</dbReference>
<proteinExistence type="inferred from homology"/>
<evidence type="ECO:0000259" key="4">
    <source>
        <dbReference type="Pfam" id="PF00588"/>
    </source>
</evidence>
<dbReference type="CDD" id="cd18109">
    <property type="entry name" value="SpoU-like_RNA-MTase"/>
    <property type="match status" value="1"/>
</dbReference>
<dbReference type="InterPro" id="IPR001537">
    <property type="entry name" value="SpoU_MeTrfase"/>
</dbReference>
<dbReference type="OrthoDB" id="9785673at2"/>
<evidence type="ECO:0000256" key="3">
    <source>
        <dbReference type="ARBA" id="ARBA00022679"/>
    </source>
</evidence>
<dbReference type="SUPFAM" id="SSF55315">
    <property type="entry name" value="L30e-like"/>
    <property type="match status" value="1"/>
</dbReference>
<feature type="domain" description="tRNA/rRNA methyltransferase SpoU type" evidence="4">
    <location>
        <begin position="113"/>
        <end position="254"/>
    </location>
</feature>
<dbReference type="SUPFAM" id="SSF75217">
    <property type="entry name" value="alpha/beta knot"/>
    <property type="match status" value="1"/>
</dbReference>